<accession>A0A4C1SLD5</accession>
<name>A0A4C1SLD5_EUMVA</name>
<dbReference type="AlphaFoldDB" id="A0A4C1SLD5"/>
<organism evidence="1 2">
    <name type="scientific">Eumeta variegata</name>
    <name type="common">Bagworm moth</name>
    <name type="synonym">Eumeta japonica</name>
    <dbReference type="NCBI Taxonomy" id="151549"/>
    <lineage>
        <taxon>Eukaryota</taxon>
        <taxon>Metazoa</taxon>
        <taxon>Ecdysozoa</taxon>
        <taxon>Arthropoda</taxon>
        <taxon>Hexapoda</taxon>
        <taxon>Insecta</taxon>
        <taxon>Pterygota</taxon>
        <taxon>Neoptera</taxon>
        <taxon>Endopterygota</taxon>
        <taxon>Lepidoptera</taxon>
        <taxon>Glossata</taxon>
        <taxon>Ditrysia</taxon>
        <taxon>Tineoidea</taxon>
        <taxon>Psychidae</taxon>
        <taxon>Oiketicinae</taxon>
        <taxon>Eumeta</taxon>
    </lineage>
</organism>
<dbReference type="Proteomes" id="UP000299102">
    <property type="component" value="Unassembled WGS sequence"/>
</dbReference>
<reference evidence="1 2" key="1">
    <citation type="journal article" date="2019" name="Commun. Biol.">
        <title>The bagworm genome reveals a unique fibroin gene that provides high tensile strength.</title>
        <authorList>
            <person name="Kono N."/>
            <person name="Nakamura H."/>
            <person name="Ohtoshi R."/>
            <person name="Tomita M."/>
            <person name="Numata K."/>
            <person name="Arakawa K."/>
        </authorList>
    </citation>
    <scope>NUCLEOTIDE SEQUENCE [LARGE SCALE GENOMIC DNA]</scope>
</reference>
<keyword evidence="2" id="KW-1185">Reference proteome</keyword>
<sequence>MTPSSQATIYDSLKTLRPLEQFLIKSHNQLIEDDVDDNSHLAWALKYVWHQAAHEPELFQRTEREAYAVKPVVRAG</sequence>
<comment type="caution">
    <text evidence="1">The sequence shown here is derived from an EMBL/GenBank/DDBJ whole genome shotgun (WGS) entry which is preliminary data.</text>
</comment>
<proteinExistence type="predicted"/>
<evidence type="ECO:0000313" key="1">
    <source>
        <dbReference type="EMBL" id="GBP02805.1"/>
    </source>
</evidence>
<evidence type="ECO:0000313" key="2">
    <source>
        <dbReference type="Proteomes" id="UP000299102"/>
    </source>
</evidence>
<dbReference type="EMBL" id="BGZK01003588">
    <property type="protein sequence ID" value="GBP02805.1"/>
    <property type="molecule type" value="Genomic_DNA"/>
</dbReference>
<protein>
    <submittedName>
        <fullName evidence="1">Uncharacterized protein</fullName>
    </submittedName>
</protein>
<gene>
    <name evidence="1" type="ORF">EVAR_95548_1</name>
</gene>